<dbReference type="SUPFAM" id="SSF101936">
    <property type="entry name" value="DNA-binding pseudobarrel domain"/>
    <property type="match status" value="3"/>
</dbReference>
<organism evidence="9 10">
    <name type="scientific">Camelina sativa</name>
    <name type="common">False flax</name>
    <name type="synonym">Myagrum sativum</name>
    <dbReference type="NCBI Taxonomy" id="90675"/>
    <lineage>
        <taxon>Eukaryota</taxon>
        <taxon>Viridiplantae</taxon>
        <taxon>Streptophyta</taxon>
        <taxon>Embryophyta</taxon>
        <taxon>Tracheophyta</taxon>
        <taxon>Spermatophyta</taxon>
        <taxon>Magnoliopsida</taxon>
        <taxon>eudicotyledons</taxon>
        <taxon>Gunneridae</taxon>
        <taxon>Pentapetalae</taxon>
        <taxon>rosids</taxon>
        <taxon>malvids</taxon>
        <taxon>Brassicales</taxon>
        <taxon>Brassicaceae</taxon>
        <taxon>Camelineae</taxon>
        <taxon>Camelina</taxon>
    </lineage>
</organism>
<sequence>MASQHFFKPLLPGFYSHVTIPVAFLLKNVKGHEQKTAELRSEASKKTWEVKIHGQRITDGWKEFAVAHDLRIGDIVVFRQESDMAFHVTMLGPSCCEIQYVSCLNDHNNLGKIQRKKRVRKNPSREPESSSLDPSCFVANITASTLLYDRLNFPRSFVRENGLDTRCGEIVVLMNEKGRSWTVDLRGKRSCGIAYIKRGWRKFCQANELRAGSFFTFKLIQRGRTLVLRLSSKETEANEVESLSTEQESDEERSQDGISLQQNSQRKERKGTLIRKDSYSASQNRYVTLTLTSYNVKCSRLTLPIHFTKVSGIVKAKKMSFLDKHGVKWSTDLRFDKKHLRMRLVGGWIEFCDANHVKIGESVMLELIWEAHESSVLKFCSKVMPETN</sequence>
<reference evidence="10" key="2">
    <citation type="submission" date="2025-08" db="UniProtKB">
        <authorList>
            <consortium name="RefSeq"/>
        </authorList>
    </citation>
    <scope>IDENTIFICATION</scope>
    <source>
        <tissue evidence="10">Leaf</tissue>
    </source>
</reference>
<dbReference type="SMART" id="SM01019">
    <property type="entry name" value="B3"/>
    <property type="match status" value="3"/>
</dbReference>
<dbReference type="InterPro" id="IPR039218">
    <property type="entry name" value="REM_fam"/>
</dbReference>
<accession>A0ABM0WKR5</accession>
<dbReference type="PANTHER" id="PTHR31674:SF62">
    <property type="entry name" value="B3 DOMAIN-CONTAINING PROTEIN REM14-RELATED"/>
    <property type="match status" value="1"/>
</dbReference>
<keyword evidence="3" id="KW-0805">Transcription regulation</keyword>
<dbReference type="InterPro" id="IPR003340">
    <property type="entry name" value="B3_DNA-bd"/>
</dbReference>
<evidence type="ECO:0000256" key="6">
    <source>
        <dbReference type="ARBA" id="ARBA00023242"/>
    </source>
</evidence>
<evidence type="ECO:0000256" key="5">
    <source>
        <dbReference type="ARBA" id="ARBA00023163"/>
    </source>
</evidence>
<feature type="region of interest" description="Disordered" evidence="7">
    <location>
        <begin position="238"/>
        <end position="274"/>
    </location>
</feature>
<evidence type="ECO:0000259" key="8">
    <source>
        <dbReference type="PROSITE" id="PS50863"/>
    </source>
</evidence>
<feature type="domain" description="TF-B3" evidence="8">
    <location>
        <begin position="3"/>
        <end position="94"/>
    </location>
</feature>
<evidence type="ECO:0000256" key="4">
    <source>
        <dbReference type="ARBA" id="ARBA00023125"/>
    </source>
</evidence>
<keyword evidence="2" id="KW-0677">Repeat</keyword>
<evidence type="ECO:0000256" key="2">
    <source>
        <dbReference type="ARBA" id="ARBA00022737"/>
    </source>
</evidence>
<name>A0ABM0WKR5_CAMSA</name>
<evidence type="ECO:0000256" key="7">
    <source>
        <dbReference type="SAM" id="MobiDB-lite"/>
    </source>
</evidence>
<dbReference type="RefSeq" id="XP_010472488.1">
    <property type="nucleotide sequence ID" value="XM_010474186.2"/>
</dbReference>
<proteinExistence type="predicted"/>
<keyword evidence="5" id="KW-0804">Transcription</keyword>
<dbReference type="InterPro" id="IPR015300">
    <property type="entry name" value="DNA-bd_pseudobarrel_sf"/>
</dbReference>
<keyword evidence="4" id="KW-0238">DNA-binding</keyword>
<evidence type="ECO:0000256" key="1">
    <source>
        <dbReference type="ARBA" id="ARBA00004123"/>
    </source>
</evidence>
<comment type="subcellular location">
    <subcellularLocation>
        <location evidence="1">Nucleus</location>
    </subcellularLocation>
</comment>
<feature type="region of interest" description="Disordered" evidence="7">
    <location>
        <begin position="114"/>
        <end position="133"/>
    </location>
</feature>
<feature type="domain" description="TF-B3" evidence="8">
    <location>
        <begin position="286"/>
        <end position="382"/>
    </location>
</feature>
<keyword evidence="6" id="KW-0539">Nucleus</keyword>
<dbReference type="PANTHER" id="PTHR31674">
    <property type="entry name" value="B3 DOMAIN-CONTAINING PROTEIN REM-LIKE 3-RELATED"/>
    <property type="match status" value="1"/>
</dbReference>
<dbReference type="Proteomes" id="UP000694864">
    <property type="component" value="Chromosome 16"/>
</dbReference>
<protein>
    <submittedName>
        <fullName evidence="10">B3 domain-containing protein REM15</fullName>
    </submittedName>
</protein>
<dbReference type="CDD" id="cd10017">
    <property type="entry name" value="B3_DNA"/>
    <property type="match status" value="3"/>
</dbReference>
<evidence type="ECO:0000313" key="9">
    <source>
        <dbReference type="Proteomes" id="UP000694864"/>
    </source>
</evidence>
<dbReference type="Gene3D" id="2.40.330.10">
    <property type="entry name" value="DNA-binding pseudobarrel domain"/>
    <property type="match status" value="3"/>
</dbReference>
<feature type="domain" description="TF-B3" evidence="8">
    <location>
        <begin position="136"/>
        <end position="234"/>
    </location>
</feature>
<reference evidence="9" key="1">
    <citation type="journal article" date="2014" name="Nat. Commun.">
        <title>The emerging biofuel crop Camelina sativa retains a highly undifferentiated hexaploid genome structure.</title>
        <authorList>
            <person name="Kagale S."/>
            <person name="Koh C."/>
            <person name="Nixon J."/>
            <person name="Bollina V."/>
            <person name="Clarke W.E."/>
            <person name="Tuteja R."/>
            <person name="Spillane C."/>
            <person name="Robinson S.J."/>
            <person name="Links M.G."/>
            <person name="Clarke C."/>
            <person name="Higgins E.E."/>
            <person name="Huebert T."/>
            <person name="Sharpe A.G."/>
            <person name="Parkin I.A."/>
        </authorList>
    </citation>
    <scope>NUCLEOTIDE SEQUENCE [LARGE SCALE GENOMIC DNA]</scope>
    <source>
        <strain evidence="9">cv. DH55</strain>
    </source>
</reference>
<dbReference type="Pfam" id="PF02362">
    <property type="entry name" value="B3"/>
    <property type="match status" value="3"/>
</dbReference>
<dbReference type="PROSITE" id="PS50863">
    <property type="entry name" value="B3"/>
    <property type="match status" value="3"/>
</dbReference>
<evidence type="ECO:0000256" key="3">
    <source>
        <dbReference type="ARBA" id="ARBA00023015"/>
    </source>
</evidence>
<dbReference type="GeneID" id="104752117"/>
<keyword evidence="9" id="KW-1185">Reference proteome</keyword>
<evidence type="ECO:0000313" key="10">
    <source>
        <dbReference type="RefSeq" id="XP_010472488.1"/>
    </source>
</evidence>
<gene>
    <name evidence="10" type="primary">LOC104752117</name>
</gene>